<keyword evidence="3" id="KW-1185">Reference proteome</keyword>
<dbReference type="AlphaFoldDB" id="A0A3T0TTP6"/>
<proteinExistence type="predicted"/>
<dbReference type="OrthoDB" id="398273at2"/>
<gene>
    <name evidence="2" type="ORF">DMC14_001500</name>
</gene>
<evidence type="ECO:0000313" key="2">
    <source>
        <dbReference type="EMBL" id="AZZ65462.1"/>
    </source>
</evidence>
<dbReference type="EMBL" id="CP033058">
    <property type="protein sequence ID" value="AZZ65462.1"/>
    <property type="molecule type" value="Genomic_DNA"/>
</dbReference>
<dbReference type="PROSITE" id="PS50126">
    <property type="entry name" value="S1"/>
    <property type="match status" value="1"/>
</dbReference>
<accession>A0A3T0TTP6</accession>
<protein>
    <recommendedName>
        <fullName evidence="1">S1 motif domain-containing protein</fullName>
    </recommendedName>
</protein>
<dbReference type="InterPro" id="IPR012340">
    <property type="entry name" value="NA-bd_OB-fold"/>
</dbReference>
<dbReference type="CDD" id="cd00164">
    <property type="entry name" value="S1_like"/>
    <property type="match status" value="1"/>
</dbReference>
<feature type="domain" description="S1 motif" evidence="1">
    <location>
        <begin position="6"/>
        <end position="74"/>
    </location>
</feature>
<name>A0A3T0TTP6_9BACT</name>
<evidence type="ECO:0000259" key="1">
    <source>
        <dbReference type="PROSITE" id="PS50126"/>
    </source>
</evidence>
<dbReference type="Proteomes" id="UP000256585">
    <property type="component" value="Chromosome"/>
</dbReference>
<dbReference type="SUPFAM" id="SSF50249">
    <property type="entry name" value="Nucleic acid-binding proteins"/>
    <property type="match status" value="1"/>
</dbReference>
<organism evidence="2 3">
    <name type="scientific">Metamycoplasma phocicerebrale</name>
    <dbReference type="NCBI Taxonomy" id="142649"/>
    <lineage>
        <taxon>Bacteria</taxon>
        <taxon>Bacillati</taxon>
        <taxon>Mycoplasmatota</taxon>
        <taxon>Mycoplasmoidales</taxon>
        <taxon>Metamycoplasmataceae</taxon>
        <taxon>Metamycoplasma</taxon>
    </lineage>
</organism>
<dbReference type="RefSeq" id="WP_116171708.1">
    <property type="nucleotide sequence ID" value="NZ_CP033058.2"/>
</dbReference>
<evidence type="ECO:0000313" key="3">
    <source>
        <dbReference type="Proteomes" id="UP000256585"/>
    </source>
</evidence>
<dbReference type="SMART" id="SM00316">
    <property type="entry name" value="S1"/>
    <property type="match status" value="1"/>
</dbReference>
<dbReference type="GO" id="GO:0003676">
    <property type="term" value="F:nucleic acid binding"/>
    <property type="evidence" value="ECO:0007669"/>
    <property type="project" value="InterPro"/>
</dbReference>
<dbReference type="Gene3D" id="2.40.50.140">
    <property type="entry name" value="Nucleic acid-binding proteins"/>
    <property type="match status" value="1"/>
</dbReference>
<reference evidence="2" key="1">
    <citation type="submission" date="2019-03" db="EMBL/GenBank/DDBJ databases">
        <title>Draft Sequence and Annotation of the Mycoplasma phocicerebrale Strain 1049T Genome.</title>
        <authorList>
            <person name="Frasca S.Jr."/>
            <person name="Kutish G.F."/>
            <person name="Castellanos Gell J."/>
            <person name="Michaels D.L."/>
            <person name="Brown D.R."/>
        </authorList>
    </citation>
    <scope>NUCLEOTIDE SEQUENCE</scope>
    <source>
        <strain evidence="2">1049</strain>
    </source>
</reference>
<dbReference type="KEGG" id="mphc:DMC14_001500"/>
<sequence length="111" mass="13068">MEYSVGSIIKAKVQRISKNVITFVTKDLTRCYLNISEVSDYYIKDLKLMFKLDDIKELIILEIMPNKTLIVSYKQIHPKELRNPFKFKLDKKNTNFKALLEFTNKGIDYGN</sequence>
<dbReference type="InterPro" id="IPR003029">
    <property type="entry name" value="S1_domain"/>
</dbReference>